<dbReference type="GO" id="GO:0006508">
    <property type="term" value="P:proteolysis"/>
    <property type="evidence" value="ECO:0007669"/>
    <property type="project" value="UniProtKB-KW"/>
</dbReference>
<dbReference type="GO" id="GO:0008233">
    <property type="term" value="F:peptidase activity"/>
    <property type="evidence" value="ECO:0007669"/>
    <property type="project" value="UniProtKB-KW"/>
</dbReference>
<keyword evidence="4" id="KW-0378">Hydrolase</keyword>
<evidence type="ECO:0000313" key="4">
    <source>
        <dbReference type="EMBL" id="MBB3776185.1"/>
    </source>
</evidence>
<evidence type="ECO:0000313" key="7">
    <source>
        <dbReference type="Proteomes" id="UP000548685"/>
    </source>
</evidence>
<feature type="repeat" description="TPR" evidence="3">
    <location>
        <begin position="74"/>
        <end position="107"/>
    </location>
</feature>
<dbReference type="EMBL" id="WTYB01000002">
    <property type="protein sequence ID" value="MXP38731.1"/>
    <property type="molecule type" value="Genomic_DNA"/>
</dbReference>
<dbReference type="InterPro" id="IPR011990">
    <property type="entry name" value="TPR-like_helical_dom_sf"/>
</dbReference>
<dbReference type="AlphaFoldDB" id="A0A6I4UHZ5"/>
<dbReference type="RefSeq" id="WP_160760852.1">
    <property type="nucleotide sequence ID" value="NZ_BAAADZ010000010.1"/>
</dbReference>
<dbReference type="InterPro" id="IPR019734">
    <property type="entry name" value="TPR_rpt"/>
</dbReference>
<dbReference type="OrthoDB" id="7259535at2"/>
<dbReference type="InterPro" id="IPR051012">
    <property type="entry name" value="CellSynth/LPSAsmb/PSIAsmb"/>
</dbReference>
<keyword evidence="7" id="KW-1185">Reference proteome</keyword>
<comment type="caution">
    <text evidence="5">The sequence shown here is derived from an EMBL/GenBank/DDBJ whole genome shotgun (WGS) entry which is preliminary data.</text>
</comment>
<dbReference type="Proteomes" id="UP000548685">
    <property type="component" value="Unassembled WGS sequence"/>
</dbReference>
<protein>
    <submittedName>
        <fullName evidence="5">Tetratricopeptide repeat protein</fullName>
    </submittedName>
    <submittedName>
        <fullName evidence="4">Zn-dependent protease</fullName>
    </submittedName>
</protein>
<accession>A0A6I4UHZ5</accession>
<keyword evidence="1" id="KW-0677">Repeat</keyword>
<dbReference type="SMART" id="SM00028">
    <property type="entry name" value="TPR"/>
    <property type="match status" value="3"/>
</dbReference>
<dbReference type="Pfam" id="PF13432">
    <property type="entry name" value="TPR_16"/>
    <property type="match status" value="1"/>
</dbReference>
<proteinExistence type="predicted"/>
<dbReference type="PROSITE" id="PS50005">
    <property type="entry name" value="TPR"/>
    <property type="match status" value="1"/>
</dbReference>
<keyword evidence="2 3" id="KW-0802">TPR repeat</keyword>
<evidence type="ECO:0000256" key="1">
    <source>
        <dbReference type="ARBA" id="ARBA00022737"/>
    </source>
</evidence>
<keyword evidence="4" id="KW-0645">Protease</keyword>
<dbReference type="Pfam" id="PF14559">
    <property type="entry name" value="TPR_19"/>
    <property type="match status" value="1"/>
</dbReference>
<reference evidence="4 7" key="2">
    <citation type="submission" date="2020-08" db="EMBL/GenBank/DDBJ databases">
        <title>Genomic Encyclopedia of Type Strains, Phase IV (KMG-IV): sequencing the most valuable type-strain genomes for metagenomic binning, comparative biology and taxonomic classification.</title>
        <authorList>
            <person name="Goeker M."/>
        </authorList>
    </citation>
    <scope>NUCLEOTIDE SEQUENCE [LARGE SCALE GENOMIC DNA]</scope>
    <source>
        <strain evidence="4 7">DSM 8510</strain>
    </source>
</reference>
<reference evidence="5 6" key="1">
    <citation type="submission" date="2019-12" db="EMBL/GenBank/DDBJ databases">
        <title>Genomic-based taxomic classification of the family Erythrobacteraceae.</title>
        <authorList>
            <person name="Xu L."/>
        </authorList>
    </citation>
    <scope>NUCLEOTIDE SEQUENCE [LARGE SCALE GENOMIC DNA]</scope>
    <source>
        <strain evidence="5 6">JCM 10282</strain>
    </source>
</reference>
<evidence type="ECO:0000313" key="5">
    <source>
        <dbReference type="EMBL" id="MXP38731.1"/>
    </source>
</evidence>
<dbReference type="PANTHER" id="PTHR45586">
    <property type="entry name" value="TPR REPEAT-CONTAINING PROTEIN PA4667"/>
    <property type="match status" value="1"/>
</dbReference>
<evidence type="ECO:0000256" key="2">
    <source>
        <dbReference type="ARBA" id="ARBA00022803"/>
    </source>
</evidence>
<organism evidence="5 6">
    <name type="scientific">Erythrobacter ramosus</name>
    <dbReference type="NCBI Taxonomy" id="35811"/>
    <lineage>
        <taxon>Bacteria</taxon>
        <taxon>Pseudomonadati</taxon>
        <taxon>Pseudomonadota</taxon>
        <taxon>Alphaproteobacteria</taxon>
        <taxon>Sphingomonadales</taxon>
        <taxon>Erythrobacteraceae</taxon>
        <taxon>Erythrobacter/Porphyrobacter group</taxon>
        <taxon>Erythrobacter</taxon>
    </lineage>
</organism>
<evidence type="ECO:0000313" key="6">
    <source>
        <dbReference type="Proteomes" id="UP000430021"/>
    </source>
</evidence>
<dbReference type="PANTHER" id="PTHR45586:SF1">
    <property type="entry name" value="LIPOPOLYSACCHARIDE ASSEMBLY PROTEIN B"/>
    <property type="match status" value="1"/>
</dbReference>
<dbReference type="Gene3D" id="1.25.40.10">
    <property type="entry name" value="Tetratricopeptide repeat domain"/>
    <property type="match status" value="3"/>
</dbReference>
<sequence length="494" mass="51958">MTFRRDTAAGLTALVLALSGCSEENGAGVSARDEARKPALVQLLGDADRAMAAGQLADAGRKLDETRGLDPNDPALWVAIARLRFRGGEHLTAIEAADRALELGPDYPPALLLRAVMLRDAHGFAAAVPWFKAALAADPYYRDGWAEYAATLGDAGEAGAMLDAVRKLAEVAPGDERVPYLQAVLAARGGEYALARSLLARSGMAARGVPAALQLDAVISLAEGNADSAAVILEGLVARQPSHAKLRELLAKAMLESGRGDELIARFGPEAGLREASPYLVMLVARAYEQRGDRLNAAPLLARAMRGASTAPMVLAVREGLPPPTATVRQAGLVGDWVTARASTQALGKRFPASADVAALSGDVLLGAGDPKAALSVYSVATKVKRPWPLTRKAVLAYARSGDEAAADTLLARHVAGEPDNASALIALAERFGRRGDWNRAAQLLDHAIALGAGHDPAPLGLRLRAARALNQPDEARRFAAWLAEVHPRHLVQR</sequence>
<dbReference type="EMBL" id="JACICE010000002">
    <property type="protein sequence ID" value="MBB3776185.1"/>
    <property type="molecule type" value="Genomic_DNA"/>
</dbReference>
<evidence type="ECO:0000256" key="3">
    <source>
        <dbReference type="PROSITE-ProRule" id="PRU00339"/>
    </source>
</evidence>
<dbReference type="PROSITE" id="PS51257">
    <property type="entry name" value="PROKAR_LIPOPROTEIN"/>
    <property type="match status" value="1"/>
</dbReference>
<name>A0A6I4UHZ5_9SPHN</name>
<dbReference type="SUPFAM" id="SSF48452">
    <property type="entry name" value="TPR-like"/>
    <property type="match status" value="1"/>
</dbReference>
<dbReference type="Proteomes" id="UP000430021">
    <property type="component" value="Unassembled WGS sequence"/>
</dbReference>
<gene>
    <name evidence="4" type="ORF">FHS52_002154</name>
    <name evidence="5" type="ORF">GRI59_08940</name>
</gene>